<proteinExistence type="predicted"/>
<protein>
    <submittedName>
        <fullName evidence="3">Uncharacterized protein</fullName>
    </submittedName>
</protein>
<dbReference type="AlphaFoldDB" id="A0A7S3L955"/>
<name>A0A7S3L955_9STRA</name>
<sequence>MMILLYLLGLFVAFGCCAETFQPHTQCRTHASAAMVGSDGILPDTESQRPLFAVTGCLYRKRYERDSQGERGRRATHKRTTSCVFMSHAVEEAAEHAHEEVQESFDQIKSFDLHDLLNADEWEMHRQLANFDVAHRVEEDVKKTMNAYEQDAKQEKGADLHLEEQRVKNHGSEGSYDQIHPSTDDARKFKRHPIFDVE</sequence>
<dbReference type="EMBL" id="HBIM01015515">
    <property type="protein sequence ID" value="CAE0415095.1"/>
    <property type="molecule type" value="Transcribed_RNA"/>
</dbReference>
<feature type="signal peptide" evidence="2">
    <location>
        <begin position="1"/>
        <end position="18"/>
    </location>
</feature>
<keyword evidence="2" id="KW-0732">Signal</keyword>
<accession>A0A7S3L955</accession>
<gene>
    <name evidence="3" type="ORF">ACOF00016_LOCUS12244</name>
</gene>
<evidence type="ECO:0000256" key="2">
    <source>
        <dbReference type="SAM" id="SignalP"/>
    </source>
</evidence>
<feature type="compositionally biased region" description="Basic and acidic residues" evidence="1">
    <location>
        <begin position="182"/>
        <end position="198"/>
    </location>
</feature>
<feature type="region of interest" description="Disordered" evidence="1">
    <location>
        <begin position="151"/>
        <end position="198"/>
    </location>
</feature>
<reference evidence="3" key="1">
    <citation type="submission" date="2021-01" db="EMBL/GenBank/DDBJ databases">
        <authorList>
            <person name="Corre E."/>
            <person name="Pelletier E."/>
            <person name="Niang G."/>
            <person name="Scheremetjew M."/>
            <person name="Finn R."/>
            <person name="Kale V."/>
            <person name="Holt S."/>
            <person name="Cochrane G."/>
            <person name="Meng A."/>
            <person name="Brown T."/>
            <person name="Cohen L."/>
        </authorList>
    </citation>
    <scope>NUCLEOTIDE SEQUENCE</scope>
    <source>
        <strain evidence="3">CCMP127</strain>
    </source>
</reference>
<organism evidence="3">
    <name type="scientific">Amphora coffeiformis</name>
    <dbReference type="NCBI Taxonomy" id="265554"/>
    <lineage>
        <taxon>Eukaryota</taxon>
        <taxon>Sar</taxon>
        <taxon>Stramenopiles</taxon>
        <taxon>Ochrophyta</taxon>
        <taxon>Bacillariophyta</taxon>
        <taxon>Bacillariophyceae</taxon>
        <taxon>Bacillariophycidae</taxon>
        <taxon>Thalassiophysales</taxon>
        <taxon>Catenulaceae</taxon>
        <taxon>Amphora</taxon>
    </lineage>
</organism>
<evidence type="ECO:0000256" key="1">
    <source>
        <dbReference type="SAM" id="MobiDB-lite"/>
    </source>
</evidence>
<feature type="chain" id="PRO_5030773126" evidence="2">
    <location>
        <begin position="19"/>
        <end position="198"/>
    </location>
</feature>
<feature type="compositionally biased region" description="Basic and acidic residues" evidence="1">
    <location>
        <begin position="151"/>
        <end position="171"/>
    </location>
</feature>
<evidence type="ECO:0000313" key="3">
    <source>
        <dbReference type="EMBL" id="CAE0415095.1"/>
    </source>
</evidence>